<dbReference type="Proteomes" id="UP000199055">
    <property type="component" value="Unassembled WGS sequence"/>
</dbReference>
<dbReference type="PANTHER" id="PTHR30472:SF1">
    <property type="entry name" value="FE(3+) DICITRATE TRANSPORT SYSTEM PERMEASE PROTEIN FECC-RELATED"/>
    <property type="match status" value="1"/>
</dbReference>
<sequence>MPAAPAPAVPGRPAAGPHRARAARRLGAVAAVSVALALAVLLSLAVGSRAIAPGAVYEALVHGGDGPAAQVVRTMRAPRTLLAVLVGAALGLAGCVMQGLTRNPIAEPGILGVSQGAALGVVLAIAFAGVHTLSGYVWFAFAGAGAAGAAVYAIAARGREGATPVRLALAGAAVNALLYSVVAGVLTTRAAALDEFRFWQVGSVAGRDTEVIGQVLPFLATGALLVLAVARGLDALALGEDMARGLGQNTAAVRITGGLGATVLTGAGVAAAGPIAFVGLAVPHLARALVGSDHRWLLPTTALLGPVVLLVSDVAGRIVVPPGEVPAGVMTALIGVPFLVALVRGRAGKAVGP</sequence>
<feature type="transmembrane region" description="Helical" evidence="8">
    <location>
        <begin position="296"/>
        <end position="315"/>
    </location>
</feature>
<dbReference type="InterPro" id="IPR037294">
    <property type="entry name" value="ABC_BtuC-like"/>
</dbReference>
<evidence type="ECO:0000256" key="5">
    <source>
        <dbReference type="ARBA" id="ARBA00022692"/>
    </source>
</evidence>
<dbReference type="Gene3D" id="1.10.3470.10">
    <property type="entry name" value="ABC transporter involved in vitamin B12 uptake, BtuC"/>
    <property type="match status" value="1"/>
</dbReference>
<keyword evidence="3" id="KW-0813">Transport</keyword>
<evidence type="ECO:0000256" key="6">
    <source>
        <dbReference type="ARBA" id="ARBA00022989"/>
    </source>
</evidence>
<dbReference type="GO" id="GO:0033214">
    <property type="term" value="P:siderophore-iron import into cell"/>
    <property type="evidence" value="ECO:0007669"/>
    <property type="project" value="TreeGrafter"/>
</dbReference>
<dbReference type="InterPro" id="IPR000522">
    <property type="entry name" value="ABC_transptr_permease_BtuC"/>
</dbReference>
<dbReference type="AlphaFoldDB" id="A0A1H9ELY3"/>
<feature type="transmembrane region" description="Helical" evidence="8">
    <location>
        <begin position="251"/>
        <end position="276"/>
    </location>
</feature>
<feature type="transmembrane region" description="Helical" evidence="8">
    <location>
        <begin position="211"/>
        <end position="230"/>
    </location>
</feature>
<evidence type="ECO:0000256" key="4">
    <source>
        <dbReference type="ARBA" id="ARBA00022475"/>
    </source>
</evidence>
<keyword evidence="7 8" id="KW-0472">Membrane</keyword>
<dbReference type="PANTHER" id="PTHR30472">
    <property type="entry name" value="FERRIC ENTEROBACTIN TRANSPORT SYSTEM PERMEASE PROTEIN"/>
    <property type="match status" value="1"/>
</dbReference>
<feature type="transmembrane region" description="Helical" evidence="8">
    <location>
        <begin position="327"/>
        <end position="347"/>
    </location>
</feature>
<evidence type="ECO:0000313" key="10">
    <source>
        <dbReference type="Proteomes" id="UP000199055"/>
    </source>
</evidence>
<protein>
    <submittedName>
        <fullName evidence="9">Iron complex transport system permease protein</fullName>
    </submittedName>
</protein>
<feature type="transmembrane region" description="Helical" evidence="8">
    <location>
        <begin position="136"/>
        <end position="155"/>
    </location>
</feature>
<dbReference type="Pfam" id="PF01032">
    <property type="entry name" value="FecCD"/>
    <property type="match status" value="1"/>
</dbReference>
<evidence type="ECO:0000256" key="7">
    <source>
        <dbReference type="ARBA" id="ARBA00023136"/>
    </source>
</evidence>
<dbReference type="GO" id="GO:0022857">
    <property type="term" value="F:transmembrane transporter activity"/>
    <property type="evidence" value="ECO:0007669"/>
    <property type="project" value="InterPro"/>
</dbReference>
<proteinExistence type="inferred from homology"/>
<comment type="similarity">
    <text evidence="2">Belongs to the binding-protein-dependent transport system permease family. FecCD subfamily.</text>
</comment>
<comment type="subcellular location">
    <subcellularLocation>
        <location evidence="1">Cell membrane</location>
        <topology evidence="1">Multi-pass membrane protein</topology>
    </subcellularLocation>
</comment>
<keyword evidence="4" id="KW-1003">Cell membrane</keyword>
<evidence type="ECO:0000256" key="2">
    <source>
        <dbReference type="ARBA" id="ARBA00007935"/>
    </source>
</evidence>
<dbReference type="STRING" id="403935.SAMN05216481_105201"/>
<feature type="transmembrane region" description="Helical" evidence="8">
    <location>
        <begin position="80"/>
        <end position="97"/>
    </location>
</feature>
<name>A0A1H9ELY3_9ACTN</name>
<dbReference type="EMBL" id="FOET01000005">
    <property type="protein sequence ID" value="SEQ26746.1"/>
    <property type="molecule type" value="Genomic_DNA"/>
</dbReference>
<dbReference type="GO" id="GO:0005886">
    <property type="term" value="C:plasma membrane"/>
    <property type="evidence" value="ECO:0007669"/>
    <property type="project" value="UniProtKB-SubCell"/>
</dbReference>
<evidence type="ECO:0000256" key="1">
    <source>
        <dbReference type="ARBA" id="ARBA00004651"/>
    </source>
</evidence>
<feature type="transmembrane region" description="Helical" evidence="8">
    <location>
        <begin position="26"/>
        <end position="46"/>
    </location>
</feature>
<accession>A0A1H9ELY3</accession>
<evidence type="ECO:0000256" key="3">
    <source>
        <dbReference type="ARBA" id="ARBA00022448"/>
    </source>
</evidence>
<dbReference type="FunFam" id="1.10.3470.10:FF:000001">
    <property type="entry name" value="Vitamin B12 ABC transporter permease BtuC"/>
    <property type="match status" value="1"/>
</dbReference>
<dbReference type="CDD" id="cd06550">
    <property type="entry name" value="TM_ABC_iron-siderophores_like"/>
    <property type="match status" value="1"/>
</dbReference>
<keyword evidence="5 8" id="KW-0812">Transmembrane</keyword>
<keyword evidence="10" id="KW-1185">Reference proteome</keyword>
<gene>
    <name evidence="9" type="ORF">SAMN05216481_105201</name>
</gene>
<reference evidence="9 10" key="1">
    <citation type="submission" date="2016-10" db="EMBL/GenBank/DDBJ databases">
        <authorList>
            <person name="de Groot N.N."/>
        </authorList>
    </citation>
    <scope>NUCLEOTIDE SEQUENCE [LARGE SCALE GENOMIC DNA]</scope>
    <source>
        <strain evidence="9 10">CGMCC 4.3519</strain>
    </source>
</reference>
<dbReference type="RefSeq" id="WP_093658949.1">
    <property type="nucleotide sequence ID" value="NZ_FOET01000005.1"/>
</dbReference>
<evidence type="ECO:0000256" key="8">
    <source>
        <dbReference type="SAM" id="Phobius"/>
    </source>
</evidence>
<organism evidence="9 10">
    <name type="scientific">Streptomyces radiopugnans</name>
    <dbReference type="NCBI Taxonomy" id="403935"/>
    <lineage>
        <taxon>Bacteria</taxon>
        <taxon>Bacillati</taxon>
        <taxon>Actinomycetota</taxon>
        <taxon>Actinomycetes</taxon>
        <taxon>Kitasatosporales</taxon>
        <taxon>Streptomycetaceae</taxon>
        <taxon>Streptomyces</taxon>
    </lineage>
</organism>
<feature type="transmembrane region" description="Helical" evidence="8">
    <location>
        <begin position="167"/>
        <end position="191"/>
    </location>
</feature>
<dbReference type="SUPFAM" id="SSF81345">
    <property type="entry name" value="ABC transporter involved in vitamin B12 uptake, BtuC"/>
    <property type="match status" value="1"/>
</dbReference>
<keyword evidence="6 8" id="KW-1133">Transmembrane helix</keyword>
<feature type="transmembrane region" description="Helical" evidence="8">
    <location>
        <begin position="109"/>
        <end position="130"/>
    </location>
</feature>
<evidence type="ECO:0000313" key="9">
    <source>
        <dbReference type="EMBL" id="SEQ26746.1"/>
    </source>
</evidence>